<protein>
    <submittedName>
        <fullName evidence="2">Uncharacterized protein</fullName>
    </submittedName>
</protein>
<dbReference type="Proteomes" id="UP000053820">
    <property type="component" value="Unassembled WGS sequence"/>
</dbReference>
<reference evidence="2 3" key="1">
    <citation type="submission" date="2014-04" db="EMBL/GenBank/DDBJ databases">
        <title>Evolutionary Origins and Diversification of the Mycorrhizal Mutualists.</title>
        <authorList>
            <consortium name="DOE Joint Genome Institute"/>
            <consortium name="Mycorrhizal Genomics Consortium"/>
            <person name="Kohler A."/>
            <person name="Kuo A."/>
            <person name="Nagy L.G."/>
            <person name="Floudas D."/>
            <person name="Copeland A."/>
            <person name="Barry K.W."/>
            <person name="Cichocki N."/>
            <person name="Veneault-Fourrey C."/>
            <person name="LaButti K."/>
            <person name="Lindquist E.A."/>
            <person name="Lipzen A."/>
            <person name="Lundell T."/>
            <person name="Morin E."/>
            <person name="Murat C."/>
            <person name="Riley R."/>
            <person name="Ohm R."/>
            <person name="Sun H."/>
            <person name="Tunlid A."/>
            <person name="Henrissat B."/>
            <person name="Grigoriev I.V."/>
            <person name="Hibbett D.S."/>
            <person name="Martin F."/>
        </authorList>
    </citation>
    <scope>NUCLEOTIDE SEQUENCE [LARGE SCALE GENOMIC DNA]</scope>
    <source>
        <strain evidence="2 3">MD-312</strain>
    </source>
</reference>
<feature type="compositionally biased region" description="Polar residues" evidence="1">
    <location>
        <begin position="1"/>
        <end position="12"/>
    </location>
</feature>
<dbReference type="HOGENOM" id="CLU_2085143_0_0_1"/>
<organism evidence="2 3">
    <name type="scientific">Hydnomerulius pinastri MD-312</name>
    <dbReference type="NCBI Taxonomy" id="994086"/>
    <lineage>
        <taxon>Eukaryota</taxon>
        <taxon>Fungi</taxon>
        <taxon>Dikarya</taxon>
        <taxon>Basidiomycota</taxon>
        <taxon>Agaricomycotina</taxon>
        <taxon>Agaricomycetes</taxon>
        <taxon>Agaricomycetidae</taxon>
        <taxon>Boletales</taxon>
        <taxon>Boletales incertae sedis</taxon>
        <taxon>Leucogyrophana</taxon>
    </lineage>
</organism>
<evidence type="ECO:0000313" key="3">
    <source>
        <dbReference type="Proteomes" id="UP000053820"/>
    </source>
</evidence>
<feature type="compositionally biased region" description="Polar residues" evidence="1">
    <location>
        <begin position="101"/>
        <end position="117"/>
    </location>
</feature>
<evidence type="ECO:0000256" key="1">
    <source>
        <dbReference type="SAM" id="MobiDB-lite"/>
    </source>
</evidence>
<dbReference type="EMBL" id="KN839881">
    <property type="protein sequence ID" value="KIJ59763.1"/>
    <property type="molecule type" value="Genomic_DNA"/>
</dbReference>
<name>A0A0C9W1I5_9AGAM</name>
<gene>
    <name evidence="2" type="ORF">HYDPIDRAFT_161962</name>
</gene>
<dbReference type="AlphaFoldDB" id="A0A0C9W1I5"/>
<sequence length="117" mass="12982">MPSRNNRNAQRQTDPEPVTYYRPLLQLDNSPPWTPEQPPLLQLDRPPDSDVQLNLGLVHEVALELEDEGPPIKHEGCLLSITPSSETPPSPAQPDPKARSLTPQSSQGHTRSPVLTR</sequence>
<feature type="region of interest" description="Disordered" evidence="1">
    <location>
        <begin position="25"/>
        <end position="49"/>
    </location>
</feature>
<keyword evidence="3" id="KW-1185">Reference proteome</keyword>
<proteinExistence type="predicted"/>
<feature type="region of interest" description="Disordered" evidence="1">
    <location>
        <begin position="1"/>
        <end position="20"/>
    </location>
</feature>
<feature type="region of interest" description="Disordered" evidence="1">
    <location>
        <begin position="68"/>
        <end position="117"/>
    </location>
</feature>
<accession>A0A0C9W1I5</accession>
<evidence type="ECO:0000313" key="2">
    <source>
        <dbReference type="EMBL" id="KIJ59763.1"/>
    </source>
</evidence>